<dbReference type="Pfam" id="PF04892">
    <property type="entry name" value="VanZ"/>
    <property type="match status" value="1"/>
</dbReference>
<keyword evidence="4" id="KW-1185">Reference proteome</keyword>
<feature type="transmembrane region" description="Helical" evidence="1">
    <location>
        <begin position="5"/>
        <end position="23"/>
    </location>
</feature>
<sequence>MTYKLFFKLALAAAVIVISYLVFSKPTYSQSFAHMDKVGHFGSFFSLAMLTHLAFRPRWFTMVGILACYAILIEVVQSHLPYRSASMGDVAADLAGVAAFFLISWLRHRYKASINSKAAKSKGADN</sequence>
<evidence type="ECO:0000259" key="2">
    <source>
        <dbReference type="Pfam" id="PF04892"/>
    </source>
</evidence>
<keyword evidence="1" id="KW-0472">Membrane</keyword>
<reference evidence="3 4" key="1">
    <citation type="submission" date="2006-03" db="EMBL/GenBank/DDBJ databases">
        <title>Complete sequence of Shewanella denitrificans OS217.</title>
        <authorList>
            <consortium name="US DOE Joint Genome Institute"/>
            <person name="Copeland A."/>
            <person name="Lucas S."/>
            <person name="Lapidus A."/>
            <person name="Barry K."/>
            <person name="Detter J.C."/>
            <person name="Glavina del Rio T."/>
            <person name="Hammon N."/>
            <person name="Israni S."/>
            <person name="Dalin E."/>
            <person name="Tice H."/>
            <person name="Pitluck S."/>
            <person name="Brettin T."/>
            <person name="Bruce D."/>
            <person name="Han C."/>
            <person name="Tapia R."/>
            <person name="Gilna P."/>
            <person name="Kiss H."/>
            <person name="Schmutz J."/>
            <person name="Larimer F."/>
            <person name="Land M."/>
            <person name="Hauser L."/>
            <person name="Kyrpides N."/>
            <person name="Lykidis A."/>
            <person name="Richardson P."/>
        </authorList>
    </citation>
    <scope>NUCLEOTIDE SEQUENCE [LARGE SCALE GENOMIC DNA]</scope>
    <source>
        <strain evidence="4">OS217 / ATCC BAA-1090 / DSM 15013</strain>
    </source>
</reference>
<dbReference type="OrthoDB" id="8564037at2"/>
<feature type="transmembrane region" description="Helical" evidence="1">
    <location>
        <begin position="38"/>
        <end position="55"/>
    </location>
</feature>
<organism evidence="3 4">
    <name type="scientific">Shewanella denitrificans (strain OS217 / ATCC BAA-1090 / DSM 15013)</name>
    <dbReference type="NCBI Taxonomy" id="318161"/>
    <lineage>
        <taxon>Bacteria</taxon>
        <taxon>Pseudomonadati</taxon>
        <taxon>Pseudomonadota</taxon>
        <taxon>Gammaproteobacteria</taxon>
        <taxon>Alteromonadales</taxon>
        <taxon>Shewanellaceae</taxon>
        <taxon>Shewanella</taxon>
    </lineage>
</organism>
<gene>
    <name evidence="3" type="ordered locus">Sden_0769</name>
</gene>
<dbReference type="InterPro" id="IPR006976">
    <property type="entry name" value="VanZ-like"/>
</dbReference>
<dbReference type="RefSeq" id="WP_011495224.1">
    <property type="nucleotide sequence ID" value="NC_007954.1"/>
</dbReference>
<dbReference type="HOGENOM" id="CLU_096028_3_4_6"/>
<accession>Q12R67</accession>
<proteinExistence type="predicted"/>
<feature type="transmembrane region" description="Helical" evidence="1">
    <location>
        <begin position="62"/>
        <end position="80"/>
    </location>
</feature>
<dbReference type="KEGG" id="sdn:Sden_0769"/>
<evidence type="ECO:0000313" key="3">
    <source>
        <dbReference type="EMBL" id="ABE54059.1"/>
    </source>
</evidence>
<evidence type="ECO:0000313" key="4">
    <source>
        <dbReference type="Proteomes" id="UP000001982"/>
    </source>
</evidence>
<dbReference type="PANTHER" id="PTHR28008">
    <property type="entry name" value="DOMAIN PROTEIN, PUTATIVE (AFU_ORTHOLOGUE AFUA_3G10980)-RELATED"/>
    <property type="match status" value="1"/>
</dbReference>
<name>Q12R67_SHEDO</name>
<dbReference type="PANTHER" id="PTHR28008:SF1">
    <property type="entry name" value="DOMAIN PROTEIN, PUTATIVE (AFU_ORTHOLOGUE AFUA_3G10980)-RELATED"/>
    <property type="match status" value="1"/>
</dbReference>
<evidence type="ECO:0000256" key="1">
    <source>
        <dbReference type="SAM" id="Phobius"/>
    </source>
</evidence>
<dbReference type="STRING" id="318161.Sden_0769"/>
<keyword evidence="1" id="KW-0812">Transmembrane</keyword>
<dbReference type="EMBL" id="CP000302">
    <property type="protein sequence ID" value="ABE54059.1"/>
    <property type="molecule type" value="Genomic_DNA"/>
</dbReference>
<dbReference type="NCBIfam" id="NF037970">
    <property type="entry name" value="vanZ_1"/>
    <property type="match status" value="1"/>
</dbReference>
<feature type="domain" description="VanZ-like" evidence="2">
    <location>
        <begin position="30"/>
        <end position="106"/>
    </location>
</feature>
<protein>
    <recommendedName>
        <fullName evidence="2">VanZ-like domain-containing protein</fullName>
    </recommendedName>
</protein>
<dbReference type="AlphaFoldDB" id="Q12R67"/>
<keyword evidence="1" id="KW-1133">Transmembrane helix</keyword>
<dbReference type="Proteomes" id="UP000001982">
    <property type="component" value="Chromosome"/>
</dbReference>
<dbReference type="eggNOG" id="COG5652">
    <property type="taxonomic scope" value="Bacteria"/>
</dbReference>
<feature type="transmembrane region" description="Helical" evidence="1">
    <location>
        <begin position="86"/>
        <end position="106"/>
    </location>
</feature>